<dbReference type="EMBL" id="ATHI01000030">
    <property type="protein sequence ID" value="EPR31015.1"/>
    <property type="molecule type" value="Genomic_DNA"/>
</dbReference>
<dbReference type="AlphaFoldDB" id="S7T3D3"/>
<accession>S7T3D3</accession>
<evidence type="ECO:0000313" key="7">
    <source>
        <dbReference type="EMBL" id="EPR31015.1"/>
    </source>
</evidence>
<dbReference type="OrthoDB" id="9804822at2"/>
<dbReference type="Pfam" id="PF01810">
    <property type="entry name" value="LysE"/>
    <property type="match status" value="1"/>
</dbReference>
<evidence type="ECO:0000313" key="8">
    <source>
        <dbReference type="Proteomes" id="UP000014975"/>
    </source>
</evidence>
<dbReference type="PANTHER" id="PTHR30086">
    <property type="entry name" value="ARGININE EXPORTER PROTEIN ARGO"/>
    <property type="match status" value="1"/>
</dbReference>
<dbReference type="PANTHER" id="PTHR30086:SF20">
    <property type="entry name" value="ARGININE EXPORTER PROTEIN ARGO-RELATED"/>
    <property type="match status" value="1"/>
</dbReference>
<proteinExistence type="predicted"/>
<comment type="subcellular location">
    <subcellularLocation>
        <location evidence="1">Cell membrane</location>
        <topology evidence="1">Multi-pass membrane protein</topology>
    </subcellularLocation>
</comment>
<evidence type="ECO:0000256" key="1">
    <source>
        <dbReference type="ARBA" id="ARBA00004651"/>
    </source>
</evidence>
<feature type="transmembrane region" description="Helical" evidence="6">
    <location>
        <begin position="149"/>
        <end position="172"/>
    </location>
</feature>
<dbReference type="GO" id="GO:0015171">
    <property type="term" value="F:amino acid transmembrane transporter activity"/>
    <property type="evidence" value="ECO:0007669"/>
    <property type="project" value="TreeGrafter"/>
</dbReference>
<dbReference type="eggNOG" id="COG1280">
    <property type="taxonomic scope" value="Bacteria"/>
</dbReference>
<gene>
    <name evidence="7" type="ORF">dsat_1142</name>
</gene>
<evidence type="ECO:0000256" key="5">
    <source>
        <dbReference type="ARBA" id="ARBA00023136"/>
    </source>
</evidence>
<comment type="caution">
    <text evidence="7">The sequence shown here is derived from an EMBL/GenBank/DDBJ whole genome shotgun (WGS) entry which is preliminary data.</text>
</comment>
<dbReference type="PATRIC" id="fig|1121439.3.peg.2522"/>
<dbReference type="InterPro" id="IPR001123">
    <property type="entry name" value="LeuE-type"/>
</dbReference>
<name>S7T3D3_9BACT</name>
<dbReference type="STRING" id="1121439.dsat_1142"/>
<feature type="transmembrane region" description="Helical" evidence="6">
    <location>
        <begin position="6"/>
        <end position="27"/>
    </location>
</feature>
<reference evidence="7 8" key="1">
    <citation type="journal article" date="2013" name="Genome Announc.">
        <title>Draft genome sequences for three mercury-methylating, sulfate-reducing bacteria.</title>
        <authorList>
            <person name="Brown S.D."/>
            <person name="Hurt R.A.Jr."/>
            <person name="Gilmour C.C."/>
            <person name="Elias D.A."/>
        </authorList>
    </citation>
    <scope>NUCLEOTIDE SEQUENCE [LARGE SCALE GENOMIC DNA]</scope>
    <source>
        <strain evidence="7 8">DSM 16529</strain>
    </source>
</reference>
<dbReference type="GO" id="GO:0005886">
    <property type="term" value="C:plasma membrane"/>
    <property type="evidence" value="ECO:0007669"/>
    <property type="project" value="UniProtKB-SubCell"/>
</dbReference>
<evidence type="ECO:0000256" key="3">
    <source>
        <dbReference type="ARBA" id="ARBA00022692"/>
    </source>
</evidence>
<evidence type="ECO:0000256" key="2">
    <source>
        <dbReference type="ARBA" id="ARBA00022475"/>
    </source>
</evidence>
<keyword evidence="2" id="KW-1003">Cell membrane</keyword>
<feature type="transmembrane region" description="Helical" evidence="6">
    <location>
        <begin position="71"/>
        <end position="91"/>
    </location>
</feature>
<keyword evidence="3 6" id="KW-0812">Transmembrane</keyword>
<feature type="transmembrane region" description="Helical" evidence="6">
    <location>
        <begin position="184"/>
        <end position="203"/>
    </location>
</feature>
<evidence type="ECO:0000256" key="4">
    <source>
        <dbReference type="ARBA" id="ARBA00022989"/>
    </source>
</evidence>
<dbReference type="PIRSF" id="PIRSF006324">
    <property type="entry name" value="LeuE"/>
    <property type="match status" value="1"/>
</dbReference>
<dbReference type="Proteomes" id="UP000014975">
    <property type="component" value="Unassembled WGS sequence"/>
</dbReference>
<protein>
    <submittedName>
        <fullName evidence="7">Lysine exporter protein (LYSE/YGGA)</fullName>
    </submittedName>
</protein>
<feature type="transmembrane region" description="Helical" evidence="6">
    <location>
        <begin position="111"/>
        <end position="137"/>
    </location>
</feature>
<dbReference type="RefSeq" id="WP_020887839.1">
    <property type="nucleotide sequence ID" value="NZ_ATHI01000030.1"/>
</dbReference>
<keyword evidence="8" id="KW-1185">Reference proteome</keyword>
<keyword evidence="5 6" id="KW-0472">Membrane</keyword>
<evidence type="ECO:0000256" key="6">
    <source>
        <dbReference type="SAM" id="Phobius"/>
    </source>
</evidence>
<sequence length="207" mass="21792">MSLDLYLAFVLTSAVVLAIPGPTILYVTGCALSHGRRSIWATAPGVALGDLLAMSCALLGMGALLTASAELFTLLKWGGAAYLIWLGLKSWQASPAAPATRACTPRQSRTLFAQAFVITALNPKSIAFFVAFLPQFVRHGEPLGPQFALLVPTFVVLAVVNATLYGLLAGAVRERARDPRTMRALNRVGGGALIGAGLMTALMRRPA</sequence>
<keyword evidence="4 6" id="KW-1133">Transmembrane helix</keyword>
<organism evidence="7 8">
    <name type="scientific">Alkalidesulfovibrio alkalitolerans DSM 16529</name>
    <dbReference type="NCBI Taxonomy" id="1121439"/>
    <lineage>
        <taxon>Bacteria</taxon>
        <taxon>Pseudomonadati</taxon>
        <taxon>Thermodesulfobacteriota</taxon>
        <taxon>Desulfovibrionia</taxon>
        <taxon>Desulfovibrionales</taxon>
        <taxon>Desulfovibrionaceae</taxon>
        <taxon>Alkalidesulfovibrio</taxon>
    </lineage>
</organism>
<feature type="transmembrane region" description="Helical" evidence="6">
    <location>
        <begin position="39"/>
        <end position="65"/>
    </location>
</feature>